<evidence type="ECO:0000256" key="1">
    <source>
        <dbReference type="ARBA" id="ARBA00022801"/>
    </source>
</evidence>
<dbReference type="eggNOG" id="COG2050">
    <property type="taxonomic scope" value="Bacteria"/>
</dbReference>
<proteinExistence type="predicted"/>
<dbReference type="STRING" id="439292.Bsel_2497"/>
<keyword evidence="4" id="KW-1185">Reference proteome</keyword>
<dbReference type="PANTHER" id="PTHR42856:SF1">
    <property type="entry name" value="ACYL-COENZYME A THIOESTERASE PAAI"/>
    <property type="match status" value="1"/>
</dbReference>
<name>D6XX22_BACIE</name>
<gene>
    <name evidence="3" type="ordered locus">Bsel_2497</name>
</gene>
<dbReference type="OrthoDB" id="328435at2"/>
<dbReference type="RefSeq" id="WP_013173420.1">
    <property type="nucleotide sequence ID" value="NC_014219.1"/>
</dbReference>
<evidence type="ECO:0000259" key="2">
    <source>
        <dbReference type="Pfam" id="PF03061"/>
    </source>
</evidence>
<dbReference type="EMBL" id="CP001791">
    <property type="protein sequence ID" value="ADH99998.1"/>
    <property type="molecule type" value="Genomic_DNA"/>
</dbReference>
<dbReference type="HOGENOM" id="CLU_089876_3_3_9"/>
<accession>D6XX22</accession>
<dbReference type="InterPro" id="IPR029069">
    <property type="entry name" value="HotDog_dom_sf"/>
</dbReference>
<dbReference type="SUPFAM" id="SSF54637">
    <property type="entry name" value="Thioesterase/thiol ester dehydrase-isomerase"/>
    <property type="match status" value="1"/>
</dbReference>
<dbReference type="CDD" id="cd03443">
    <property type="entry name" value="PaaI_thioesterase"/>
    <property type="match status" value="1"/>
</dbReference>
<reference evidence="3" key="1">
    <citation type="submission" date="2009-10" db="EMBL/GenBank/DDBJ databases">
        <title>Complete sequence of Bacillus selenitireducens MLS10.</title>
        <authorList>
            <consortium name="US DOE Joint Genome Institute"/>
            <person name="Lucas S."/>
            <person name="Copeland A."/>
            <person name="Lapidus A."/>
            <person name="Glavina del Rio T."/>
            <person name="Dalin E."/>
            <person name="Tice H."/>
            <person name="Bruce D."/>
            <person name="Goodwin L."/>
            <person name="Pitluck S."/>
            <person name="Sims D."/>
            <person name="Brettin T."/>
            <person name="Detter J.C."/>
            <person name="Han C."/>
            <person name="Larimer F."/>
            <person name="Land M."/>
            <person name="Hauser L."/>
            <person name="Kyrpides N."/>
            <person name="Ovchinnikova G."/>
            <person name="Stolz J."/>
        </authorList>
    </citation>
    <scope>NUCLEOTIDE SEQUENCE [LARGE SCALE GENOMIC DNA]</scope>
    <source>
        <strain evidence="3">MLS10</strain>
    </source>
</reference>
<dbReference type="NCBIfam" id="TIGR00369">
    <property type="entry name" value="unchar_dom_1"/>
    <property type="match status" value="1"/>
</dbReference>
<protein>
    <submittedName>
        <fullName evidence="3">Thioesterase superfamily protein</fullName>
    </submittedName>
</protein>
<dbReference type="Pfam" id="PF03061">
    <property type="entry name" value="4HBT"/>
    <property type="match status" value="1"/>
</dbReference>
<keyword evidence="1" id="KW-0378">Hydrolase</keyword>
<dbReference type="Proteomes" id="UP000000271">
    <property type="component" value="Chromosome"/>
</dbReference>
<sequence>MDRQEWMERAGKAVDAHEEGTPQLFLYELMGFSFTYDEDKEVVRIKAPVSDIMFNPVGFIHGGILHYLADTAMGHLCAAFLQAPAVSLELKTQYFATVKEGHLHAEARFKKKGKTVQFIVCDIKDDDGRVLSETTGTFYKVPQKD</sequence>
<dbReference type="InterPro" id="IPR003736">
    <property type="entry name" value="PAAI_dom"/>
</dbReference>
<dbReference type="Gene3D" id="3.10.129.10">
    <property type="entry name" value="Hotdog Thioesterase"/>
    <property type="match status" value="1"/>
</dbReference>
<dbReference type="KEGG" id="bse:Bsel_2497"/>
<dbReference type="PANTHER" id="PTHR42856">
    <property type="entry name" value="ACYL-COENZYME A THIOESTERASE PAAI"/>
    <property type="match status" value="1"/>
</dbReference>
<dbReference type="InterPro" id="IPR052723">
    <property type="entry name" value="Acyl-CoA_thioesterase_PaaI"/>
</dbReference>
<feature type="domain" description="Thioesterase" evidence="2">
    <location>
        <begin position="58"/>
        <end position="130"/>
    </location>
</feature>
<dbReference type="InterPro" id="IPR006683">
    <property type="entry name" value="Thioestr_dom"/>
</dbReference>
<dbReference type="GO" id="GO:0016289">
    <property type="term" value="F:acyl-CoA hydrolase activity"/>
    <property type="evidence" value="ECO:0007669"/>
    <property type="project" value="TreeGrafter"/>
</dbReference>
<dbReference type="AlphaFoldDB" id="D6XX22"/>
<evidence type="ECO:0000313" key="4">
    <source>
        <dbReference type="Proteomes" id="UP000000271"/>
    </source>
</evidence>
<evidence type="ECO:0000313" key="3">
    <source>
        <dbReference type="EMBL" id="ADH99998.1"/>
    </source>
</evidence>
<organism evidence="3 4">
    <name type="scientific">Bacillus selenitireducens (strain ATCC 700615 / DSM 15326 / MLS10)</name>
    <dbReference type="NCBI Taxonomy" id="439292"/>
    <lineage>
        <taxon>Bacteria</taxon>
        <taxon>Bacillati</taxon>
        <taxon>Bacillota</taxon>
        <taxon>Bacilli</taxon>
        <taxon>Bacillales</taxon>
        <taxon>Bacillaceae</taxon>
        <taxon>Salisediminibacterium</taxon>
    </lineage>
</organism>